<dbReference type="eggNOG" id="COG4783">
    <property type="taxonomic scope" value="Bacteria"/>
</dbReference>
<keyword evidence="2" id="KW-0645">Protease</keyword>
<comment type="caution">
    <text evidence="8">The sequence shown here is derived from an EMBL/GenBank/DDBJ whole genome shotgun (WGS) entry which is preliminary data.</text>
</comment>
<keyword evidence="6" id="KW-0482">Metalloprotease</keyword>
<proteinExistence type="predicted"/>
<evidence type="ECO:0000313" key="9">
    <source>
        <dbReference type="Proteomes" id="UP000004067"/>
    </source>
</evidence>
<keyword evidence="3" id="KW-0479">Metal-binding</keyword>
<gene>
    <name evidence="8" type="ORF">HMPREF9081_0248</name>
</gene>
<dbReference type="EMBL" id="AFHQ01000004">
    <property type="protein sequence ID" value="EGK62501.1"/>
    <property type="molecule type" value="Genomic_DNA"/>
</dbReference>
<dbReference type="HOGENOM" id="CLU_594091_0_0_9"/>
<dbReference type="GO" id="GO:0004222">
    <property type="term" value="F:metalloendopeptidase activity"/>
    <property type="evidence" value="ECO:0007669"/>
    <property type="project" value="InterPro"/>
</dbReference>
<dbReference type="PANTHER" id="PTHR22726:SF1">
    <property type="entry name" value="METALLOENDOPEPTIDASE OMA1, MITOCHONDRIAL"/>
    <property type="match status" value="1"/>
</dbReference>
<keyword evidence="4" id="KW-0378">Hydrolase</keyword>
<evidence type="ECO:0000256" key="2">
    <source>
        <dbReference type="ARBA" id="ARBA00022670"/>
    </source>
</evidence>
<dbReference type="GO" id="GO:0046872">
    <property type="term" value="F:metal ion binding"/>
    <property type="evidence" value="ECO:0007669"/>
    <property type="project" value="UniProtKB-KW"/>
</dbReference>
<dbReference type="STRING" id="888060.HMPREF9081_0248"/>
<protein>
    <recommendedName>
        <fullName evidence="7">Peptidase M48 domain-containing protein</fullName>
    </recommendedName>
</protein>
<dbReference type="Proteomes" id="UP000004067">
    <property type="component" value="Unassembled WGS sequence"/>
</dbReference>
<dbReference type="InterPro" id="IPR051156">
    <property type="entry name" value="Mito/Outer_Membr_Metalloprot"/>
</dbReference>
<keyword evidence="5" id="KW-0862">Zinc</keyword>
<keyword evidence="9" id="KW-1185">Reference proteome</keyword>
<comment type="cofactor">
    <cofactor evidence="1">
        <name>Zn(2+)</name>
        <dbReference type="ChEBI" id="CHEBI:29105"/>
    </cofactor>
</comment>
<dbReference type="GO" id="GO:0016020">
    <property type="term" value="C:membrane"/>
    <property type="evidence" value="ECO:0007669"/>
    <property type="project" value="TreeGrafter"/>
</dbReference>
<evidence type="ECO:0000256" key="1">
    <source>
        <dbReference type="ARBA" id="ARBA00001947"/>
    </source>
</evidence>
<reference evidence="8 9" key="1">
    <citation type="submission" date="2011-04" db="EMBL/GenBank/DDBJ databases">
        <authorList>
            <person name="Muzny D."/>
            <person name="Qin X."/>
            <person name="Deng J."/>
            <person name="Jiang H."/>
            <person name="Liu Y."/>
            <person name="Qu J."/>
            <person name="Song X.-Z."/>
            <person name="Zhang L."/>
            <person name="Thornton R."/>
            <person name="Coyle M."/>
            <person name="Francisco L."/>
            <person name="Jackson L."/>
            <person name="Javaid M."/>
            <person name="Korchina V."/>
            <person name="Kovar C."/>
            <person name="Mata R."/>
            <person name="Mathew T."/>
            <person name="Ngo R."/>
            <person name="Nguyen L."/>
            <person name="Nguyen N."/>
            <person name="Okwuonu G."/>
            <person name="Ongeri F."/>
            <person name="Pham C."/>
            <person name="Simmons D."/>
            <person name="Wilczek-Boney K."/>
            <person name="Hale W."/>
            <person name="Jakkamsetti A."/>
            <person name="Pham P."/>
            <person name="Ruth R."/>
            <person name="San Lucas F."/>
            <person name="Warren J."/>
            <person name="Zhang J."/>
            <person name="Zhao Z."/>
            <person name="Zhou C."/>
            <person name="Zhu D."/>
            <person name="Lee S."/>
            <person name="Bess C."/>
            <person name="Blankenburg K."/>
            <person name="Forbes L."/>
            <person name="Fu Q."/>
            <person name="Gubbala S."/>
            <person name="Hirani K."/>
            <person name="Jayaseelan J.C."/>
            <person name="Lara F."/>
            <person name="Munidasa M."/>
            <person name="Palculict T."/>
            <person name="Patil S."/>
            <person name="Pu L.-L."/>
            <person name="Saada N."/>
            <person name="Tang L."/>
            <person name="Weissenberger G."/>
            <person name="Zhu Y."/>
            <person name="Hemphill L."/>
            <person name="Shang Y."/>
            <person name="Youmans B."/>
            <person name="Ayvaz T."/>
            <person name="Ross M."/>
            <person name="Santibanez J."/>
            <person name="Aqrawi P."/>
            <person name="Gross S."/>
            <person name="Joshi V."/>
            <person name="Fowler G."/>
            <person name="Nazareth L."/>
            <person name="Reid J."/>
            <person name="Worley K."/>
            <person name="Petrosino J."/>
            <person name="Highlander S."/>
            <person name="Gibbs R."/>
        </authorList>
    </citation>
    <scope>NUCLEOTIDE SEQUENCE [LARGE SCALE GENOMIC DNA]</scope>
    <source>
        <strain evidence="8 9">DSM 2778</strain>
    </source>
</reference>
<feature type="domain" description="Peptidase M48" evidence="7">
    <location>
        <begin position="139"/>
        <end position="319"/>
    </location>
</feature>
<dbReference type="SUPFAM" id="SSF55486">
    <property type="entry name" value="Metalloproteases ('zincins'), catalytic domain"/>
    <property type="match status" value="1"/>
</dbReference>
<evidence type="ECO:0000259" key="7">
    <source>
        <dbReference type="Pfam" id="PF01435"/>
    </source>
</evidence>
<evidence type="ECO:0000256" key="5">
    <source>
        <dbReference type="ARBA" id="ARBA00022833"/>
    </source>
</evidence>
<sequence>MISYAIPMTGNPEIQERSAARGAGQHQKTSLRRGRIFTKELCGMNTKKKCMLAVGLAFGMSLCAAVQPAPFVSSAAAHFMTSAEEHEIGRAAAERFEEKNDVAMDDDLITIQQRLIASNPEYLNWNDGVHKRWLEPMKMYHSDQPNAFMLPGGYGYMADSMVNFMDTYQNDGYLNKNRMRPLNKTNIYNTSAVAFVMAHEFGHWAGKDHLESYDKQYGLNIISNILGALGGSVSAMTARQIGINLVDTLWERKMSLSQEMGADEWGLQFLENVPEYSTGGALIKFDRFLRLEEIRYPDGKFPKNYRNPHPGTEKRFDRAMDYIRKTSNNRVMVLSSELYIDGQRIPVYGREDIVKRERVFYLAGQIAAAIKYDMFHERCVRFVPVAQSPVADDPDRHNEGYLVVVNDDRTMSKFLDKFRYDTSRSFEENMAVTMYANGDMETLGSIVDAMNLYDAKNHGK</sequence>
<dbReference type="GO" id="GO:0051603">
    <property type="term" value="P:proteolysis involved in protein catabolic process"/>
    <property type="evidence" value="ECO:0007669"/>
    <property type="project" value="TreeGrafter"/>
</dbReference>
<evidence type="ECO:0000256" key="4">
    <source>
        <dbReference type="ARBA" id="ARBA00022801"/>
    </source>
</evidence>
<evidence type="ECO:0000256" key="6">
    <source>
        <dbReference type="ARBA" id="ARBA00023049"/>
    </source>
</evidence>
<dbReference type="PANTHER" id="PTHR22726">
    <property type="entry name" value="METALLOENDOPEPTIDASE OMA1"/>
    <property type="match status" value="1"/>
</dbReference>
<accession>F5RIR9</accession>
<dbReference type="InterPro" id="IPR001915">
    <property type="entry name" value="Peptidase_M48"/>
</dbReference>
<dbReference type="AlphaFoldDB" id="F5RIR9"/>
<dbReference type="Pfam" id="PF01435">
    <property type="entry name" value="Peptidase_M48"/>
    <property type="match status" value="1"/>
</dbReference>
<name>F5RIR9_9FIRM</name>
<evidence type="ECO:0000256" key="3">
    <source>
        <dbReference type="ARBA" id="ARBA00022723"/>
    </source>
</evidence>
<organism evidence="8 9">
    <name type="scientific">Centipeda periodontii DSM 2778</name>
    <dbReference type="NCBI Taxonomy" id="888060"/>
    <lineage>
        <taxon>Bacteria</taxon>
        <taxon>Bacillati</taxon>
        <taxon>Bacillota</taxon>
        <taxon>Negativicutes</taxon>
        <taxon>Selenomonadales</taxon>
        <taxon>Selenomonadaceae</taxon>
        <taxon>Centipeda</taxon>
    </lineage>
</organism>
<evidence type="ECO:0000313" key="8">
    <source>
        <dbReference type="EMBL" id="EGK62501.1"/>
    </source>
</evidence>